<evidence type="ECO:0000256" key="2">
    <source>
        <dbReference type="ARBA" id="ARBA00006679"/>
    </source>
</evidence>
<comment type="similarity">
    <text evidence="2">Belongs to the DoxX family.</text>
</comment>
<keyword evidence="4 7" id="KW-0812">Transmembrane</keyword>
<dbReference type="OrthoDB" id="9810206at2"/>
<feature type="transmembrane region" description="Helical" evidence="7">
    <location>
        <begin position="111"/>
        <end position="131"/>
    </location>
</feature>
<evidence type="ECO:0000256" key="5">
    <source>
        <dbReference type="ARBA" id="ARBA00022989"/>
    </source>
</evidence>
<accession>A0A1I4TVS1</accession>
<comment type="subcellular location">
    <subcellularLocation>
        <location evidence="1">Cell membrane</location>
        <topology evidence="1">Multi-pass membrane protein</topology>
    </subcellularLocation>
</comment>
<organism evidence="8 9">
    <name type="scientific">Pleomorphomonas diazotrophica</name>
    <dbReference type="NCBI Taxonomy" id="1166257"/>
    <lineage>
        <taxon>Bacteria</taxon>
        <taxon>Pseudomonadati</taxon>
        <taxon>Pseudomonadota</taxon>
        <taxon>Alphaproteobacteria</taxon>
        <taxon>Hyphomicrobiales</taxon>
        <taxon>Pleomorphomonadaceae</taxon>
        <taxon>Pleomorphomonas</taxon>
    </lineage>
</organism>
<keyword evidence="5 7" id="KW-1133">Transmembrane helix</keyword>
<dbReference type="InterPro" id="IPR051907">
    <property type="entry name" value="DoxX-like_oxidoreductase"/>
</dbReference>
<dbReference type="PANTHER" id="PTHR33452">
    <property type="entry name" value="OXIDOREDUCTASE CATD-RELATED"/>
    <property type="match status" value="1"/>
</dbReference>
<dbReference type="Proteomes" id="UP000233491">
    <property type="component" value="Unassembled WGS sequence"/>
</dbReference>
<comment type="caution">
    <text evidence="8">The sequence shown here is derived from an EMBL/GenBank/DDBJ whole genome shotgun (WGS) entry which is preliminary data.</text>
</comment>
<dbReference type="PANTHER" id="PTHR33452:SF1">
    <property type="entry name" value="INNER MEMBRANE PROTEIN YPHA-RELATED"/>
    <property type="match status" value="1"/>
</dbReference>
<evidence type="ECO:0000313" key="9">
    <source>
        <dbReference type="Proteomes" id="UP000233491"/>
    </source>
</evidence>
<reference evidence="8 9" key="1">
    <citation type="submission" date="2017-12" db="EMBL/GenBank/DDBJ databases">
        <title>Anaerobic carbon monoxide metabolism by Pleomorphomonas carboxyditropha sp. nov., a new mesophilic hydrogenogenic carboxidotroph.</title>
        <authorList>
            <person name="Esquivel-Elizondo S."/>
            <person name="Krajmalnik-Brown R."/>
        </authorList>
    </citation>
    <scope>NUCLEOTIDE SEQUENCE [LARGE SCALE GENOMIC DNA]</scope>
    <source>
        <strain evidence="8 9">R5-392</strain>
    </source>
</reference>
<dbReference type="Pfam" id="PF07681">
    <property type="entry name" value="DoxX"/>
    <property type="match status" value="1"/>
</dbReference>
<dbReference type="RefSeq" id="WP_101290831.1">
    <property type="nucleotide sequence ID" value="NZ_FOUQ01000006.1"/>
</dbReference>
<evidence type="ECO:0000256" key="4">
    <source>
        <dbReference type="ARBA" id="ARBA00022692"/>
    </source>
</evidence>
<keyword evidence="3" id="KW-1003">Cell membrane</keyword>
<proteinExistence type="inferred from homology"/>
<evidence type="ECO:0000256" key="7">
    <source>
        <dbReference type="SAM" id="Phobius"/>
    </source>
</evidence>
<evidence type="ECO:0000313" key="8">
    <source>
        <dbReference type="EMBL" id="PKR87708.1"/>
    </source>
</evidence>
<keyword evidence="6 7" id="KW-0472">Membrane</keyword>
<dbReference type="AlphaFoldDB" id="A0A1I4TVS1"/>
<feature type="transmembrane region" description="Helical" evidence="7">
    <location>
        <begin position="7"/>
        <end position="26"/>
    </location>
</feature>
<evidence type="ECO:0000256" key="3">
    <source>
        <dbReference type="ARBA" id="ARBA00022475"/>
    </source>
</evidence>
<keyword evidence="9" id="KW-1185">Reference proteome</keyword>
<feature type="transmembrane region" description="Helical" evidence="7">
    <location>
        <begin position="73"/>
        <end position="91"/>
    </location>
</feature>
<dbReference type="InterPro" id="IPR032808">
    <property type="entry name" value="DoxX"/>
</dbReference>
<protein>
    <submittedName>
        <fullName evidence="8">DoxX family protein</fullName>
    </submittedName>
</protein>
<dbReference type="GO" id="GO:0005886">
    <property type="term" value="C:plasma membrane"/>
    <property type="evidence" value="ECO:0007669"/>
    <property type="project" value="UniProtKB-SubCell"/>
</dbReference>
<evidence type="ECO:0000256" key="6">
    <source>
        <dbReference type="ARBA" id="ARBA00023136"/>
    </source>
</evidence>
<evidence type="ECO:0000256" key="1">
    <source>
        <dbReference type="ARBA" id="ARBA00004651"/>
    </source>
</evidence>
<gene>
    <name evidence="8" type="ORF">CXZ10_18450</name>
</gene>
<feature type="transmembrane region" description="Helical" evidence="7">
    <location>
        <begin position="46"/>
        <end position="66"/>
    </location>
</feature>
<dbReference type="EMBL" id="PJNW01000016">
    <property type="protein sequence ID" value="PKR87708.1"/>
    <property type="molecule type" value="Genomic_DNA"/>
</dbReference>
<name>A0A1I4TVS1_9HYPH</name>
<sequence length="138" mass="14207">MDSIKAPALLAGRILLSIIFITSGWGKITGYAGTAGYMDAMGVPSILLPLVILTELGAGLAVLVGFQTRIAAFLLAGFCVVSGYLFHYKAITGTAGQEMMDMMNWLSFMKNVTIAGGFLALVGAGAGALSVDAKLGKA</sequence>